<evidence type="ECO:0000256" key="5">
    <source>
        <dbReference type="ARBA" id="ARBA00022989"/>
    </source>
</evidence>
<dbReference type="EMBL" id="BAAALS010000016">
    <property type="protein sequence ID" value="GAA1760202.1"/>
    <property type="molecule type" value="Genomic_DNA"/>
</dbReference>
<dbReference type="PROSITE" id="PS50928">
    <property type="entry name" value="ABC_TM1"/>
    <property type="match status" value="1"/>
</dbReference>
<keyword evidence="3" id="KW-1003">Cell membrane</keyword>
<dbReference type="PANTHER" id="PTHR43386">
    <property type="entry name" value="OLIGOPEPTIDE TRANSPORT SYSTEM PERMEASE PROTEIN APPC"/>
    <property type="match status" value="1"/>
</dbReference>
<feature type="transmembrane region" description="Helical" evidence="7">
    <location>
        <begin position="252"/>
        <end position="274"/>
    </location>
</feature>
<feature type="transmembrane region" description="Helical" evidence="7">
    <location>
        <begin position="30"/>
        <end position="50"/>
    </location>
</feature>
<accession>A0ABP4WQ97</accession>
<evidence type="ECO:0000256" key="3">
    <source>
        <dbReference type="ARBA" id="ARBA00022475"/>
    </source>
</evidence>
<comment type="similarity">
    <text evidence="7">Belongs to the binding-protein-dependent transport system permease family.</text>
</comment>
<feature type="transmembrane region" description="Helical" evidence="7">
    <location>
        <begin position="95"/>
        <end position="117"/>
    </location>
</feature>
<evidence type="ECO:0000256" key="6">
    <source>
        <dbReference type="ARBA" id="ARBA00023136"/>
    </source>
</evidence>
<evidence type="ECO:0000259" key="8">
    <source>
        <dbReference type="PROSITE" id="PS50928"/>
    </source>
</evidence>
<reference evidence="10" key="1">
    <citation type="journal article" date="2019" name="Int. J. Syst. Evol. Microbiol.">
        <title>The Global Catalogue of Microorganisms (GCM) 10K type strain sequencing project: providing services to taxonomists for standard genome sequencing and annotation.</title>
        <authorList>
            <consortium name="The Broad Institute Genomics Platform"/>
            <consortium name="The Broad Institute Genome Sequencing Center for Infectious Disease"/>
            <person name="Wu L."/>
            <person name="Ma J."/>
        </authorList>
    </citation>
    <scope>NUCLEOTIDE SEQUENCE [LARGE SCALE GENOMIC DNA]</scope>
    <source>
        <strain evidence="10">JCM 13249</strain>
    </source>
</reference>
<dbReference type="InterPro" id="IPR000515">
    <property type="entry name" value="MetI-like"/>
</dbReference>
<dbReference type="InterPro" id="IPR050366">
    <property type="entry name" value="BP-dependent_transpt_permease"/>
</dbReference>
<dbReference type="Proteomes" id="UP001500655">
    <property type="component" value="Unassembled WGS sequence"/>
</dbReference>
<dbReference type="RefSeq" id="WP_344082724.1">
    <property type="nucleotide sequence ID" value="NZ_BAAALS010000016.1"/>
</dbReference>
<protein>
    <submittedName>
        <fullName evidence="9">ABC transporter permease</fullName>
    </submittedName>
</protein>
<keyword evidence="2 7" id="KW-0813">Transport</keyword>
<feature type="transmembrane region" description="Helical" evidence="7">
    <location>
        <begin position="153"/>
        <end position="171"/>
    </location>
</feature>
<comment type="subcellular location">
    <subcellularLocation>
        <location evidence="1 7">Cell membrane</location>
        <topology evidence="1 7">Multi-pass membrane protein</topology>
    </subcellularLocation>
</comment>
<name>A0ABP4WQ97_9ACTN</name>
<feature type="domain" description="ABC transmembrane type-1" evidence="8">
    <location>
        <begin position="89"/>
        <end position="278"/>
    </location>
</feature>
<feature type="transmembrane region" description="Helical" evidence="7">
    <location>
        <begin position="124"/>
        <end position="147"/>
    </location>
</feature>
<keyword evidence="5 7" id="KW-1133">Transmembrane helix</keyword>
<dbReference type="SUPFAM" id="SSF161098">
    <property type="entry name" value="MetI-like"/>
    <property type="match status" value="1"/>
</dbReference>
<evidence type="ECO:0000256" key="2">
    <source>
        <dbReference type="ARBA" id="ARBA00022448"/>
    </source>
</evidence>
<dbReference type="InterPro" id="IPR035906">
    <property type="entry name" value="MetI-like_sf"/>
</dbReference>
<evidence type="ECO:0000256" key="7">
    <source>
        <dbReference type="RuleBase" id="RU363032"/>
    </source>
</evidence>
<keyword evidence="6 7" id="KW-0472">Membrane</keyword>
<dbReference type="Pfam" id="PF00528">
    <property type="entry name" value="BPD_transp_1"/>
    <property type="match status" value="1"/>
</dbReference>
<evidence type="ECO:0000313" key="10">
    <source>
        <dbReference type="Proteomes" id="UP001500655"/>
    </source>
</evidence>
<proteinExistence type="inferred from homology"/>
<evidence type="ECO:0000313" key="9">
    <source>
        <dbReference type="EMBL" id="GAA1760202.1"/>
    </source>
</evidence>
<dbReference type="Gene3D" id="1.10.3720.10">
    <property type="entry name" value="MetI-like"/>
    <property type="match status" value="1"/>
</dbReference>
<keyword evidence="4 7" id="KW-0812">Transmembrane</keyword>
<gene>
    <name evidence="9" type="ORF">GCM10009681_34260</name>
</gene>
<keyword evidence="10" id="KW-1185">Reference proteome</keyword>
<evidence type="ECO:0000256" key="4">
    <source>
        <dbReference type="ARBA" id="ARBA00022692"/>
    </source>
</evidence>
<dbReference type="CDD" id="cd06261">
    <property type="entry name" value="TM_PBP2"/>
    <property type="match status" value="1"/>
</dbReference>
<organism evidence="9 10">
    <name type="scientific">Luedemannella helvata</name>
    <dbReference type="NCBI Taxonomy" id="349315"/>
    <lineage>
        <taxon>Bacteria</taxon>
        <taxon>Bacillati</taxon>
        <taxon>Actinomycetota</taxon>
        <taxon>Actinomycetes</taxon>
        <taxon>Micromonosporales</taxon>
        <taxon>Micromonosporaceae</taxon>
        <taxon>Luedemannella</taxon>
    </lineage>
</organism>
<dbReference type="PANTHER" id="PTHR43386:SF25">
    <property type="entry name" value="PEPTIDE ABC TRANSPORTER PERMEASE PROTEIN"/>
    <property type="match status" value="1"/>
</dbReference>
<evidence type="ECO:0000256" key="1">
    <source>
        <dbReference type="ARBA" id="ARBA00004651"/>
    </source>
</evidence>
<comment type="caution">
    <text evidence="9">The sequence shown here is derived from an EMBL/GenBank/DDBJ whole genome shotgun (WGS) entry which is preliminary data.</text>
</comment>
<feature type="transmembrane region" description="Helical" evidence="7">
    <location>
        <begin position="210"/>
        <end position="232"/>
    </location>
</feature>
<sequence length="289" mass="30231">MSVIDSVRAVEFAPRLKRPSVRRVLRRPGLVLAWIVVAFVGVAAAFPGLLTSHDPLGKTGARLAPPSGEHLFGTDNLGRDLFARVVYGTAESVQAVLIAVVVGLVVGSLIGLVAGFVGRWVDDVLMRIIDVLLAVPTLLISLAFIAALGFGTVNIAIAVGIGNIASFARVMRSEVLRIKGTAFVEATTFAGIGRLRVLSRHVLPNAAGPVLVLATLELGLALLSVSALSFLGFGTPPPAPEWGSLVAAGRDYLLAAWWMATLPGLVIAATVLAANRIARSANRDHAVNF</sequence>